<feature type="binding site" evidence="3">
    <location>
        <begin position="219"/>
        <end position="226"/>
    </location>
    <ligand>
        <name>ATP</name>
        <dbReference type="ChEBI" id="CHEBI:30616"/>
    </ligand>
</feature>
<evidence type="ECO:0000256" key="3">
    <source>
        <dbReference type="PIRSR" id="PIRSR640198-2"/>
    </source>
</evidence>
<dbReference type="eggNOG" id="COG3177">
    <property type="taxonomic scope" value="Bacteria"/>
</dbReference>
<dbReference type="EMBL" id="BAFH01000002">
    <property type="protein sequence ID" value="GAB61253.1"/>
    <property type="molecule type" value="Genomic_DNA"/>
</dbReference>
<feature type="active site" evidence="2">
    <location>
        <position position="215"/>
    </location>
</feature>
<keyword evidence="1" id="KW-0067">ATP-binding</keyword>
<accession>I3IHQ8</accession>
<dbReference type="InterPro" id="IPR003812">
    <property type="entry name" value="Fido"/>
</dbReference>
<evidence type="ECO:0000259" key="4">
    <source>
        <dbReference type="PROSITE" id="PS51459"/>
    </source>
</evidence>
<dbReference type="InterPro" id="IPR026287">
    <property type="entry name" value="SoFic-like"/>
</dbReference>
<comment type="caution">
    <text evidence="5">The sequence shown here is derived from an EMBL/GenBank/DDBJ whole genome shotgun (WGS) entry which is preliminary data.</text>
</comment>
<dbReference type="PROSITE" id="PS51459">
    <property type="entry name" value="FIDO"/>
    <property type="match status" value="1"/>
</dbReference>
<dbReference type="GO" id="GO:0005524">
    <property type="term" value="F:ATP binding"/>
    <property type="evidence" value="ECO:0007669"/>
    <property type="project" value="UniProtKB-KW"/>
</dbReference>
<dbReference type="SUPFAM" id="SSF140931">
    <property type="entry name" value="Fic-like"/>
    <property type="match status" value="1"/>
</dbReference>
<dbReference type="STRING" id="247490.KSU1_B0396"/>
<feature type="binding site" evidence="1">
    <location>
        <begin position="220"/>
        <end position="226"/>
    </location>
    <ligand>
        <name>ATP</name>
        <dbReference type="ChEBI" id="CHEBI:30616"/>
    </ligand>
</feature>
<evidence type="ECO:0000256" key="1">
    <source>
        <dbReference type="PIRSR" id="PIRSR038925-1"/>
    </source>
</evidence>
<feature type="binding site" evidence="1">
    <location>
        <position position="257"/>
    </location>
    <ligand>
        <name>ATP</name>
        <dbReference type="ChEBI" id="CHEBI:30616"/>
    </ligand>
</feature>
<feature type="binding site" evidence="1">
    <location>
        <position position="215"/>
    </location>
    <ligand>
        <name>ATP</name>
        <dbReference type="ChEBI" id="CHEBI:30616"/>
    </ligand>
</feature>
<dbReference type="Proteomes" id="UP000002985">
    <property type="component" value="Unassembled WGS sequence"/>
</dbReference>
<dbReference type="PIRSF" id="PIRSF038925">
    <property type="entry name" value="AMP-prot_trans"/>
    <property type="match status" value="1"/>
</dbReference>
<name>I3IHQ8_9BACT</name>
<feature type="binding site" evidence="1">
    <location>
        <position position="83"/>
    </location>
    <ligand>
        <name>ATP</name>
        <dbReference type="ChEBI" id="CHEBI:30616"/>
    </ligand>
</feature>
<feature type="binding site" evidence="3">
    <location>
        <begin position="257"/>
        <end position="258"/>
    </location>
    <ligand>
        <name>ATP</name>
        <dbReference type="ChEBI" id="CHEBI:30616"/>
    </ligand>
</feature>
<dbReference type="InterPro" id="IPR025758">
    <property type="entry name" value="Fic/DOC_N"/>
</dbReference>
<dbReference type="InterPro" id="IPR040198">
    <property type="entry name" value="Fido_containing"/>
</dbReference>
<evidence type="ECO:0000313" key="5">
    <source>
        <dbReference type="EMBL" id="GAB61253.1"/>
    </source>
</evidence>
<dbReference type="InterPro" id="IPR036597">
    <property type="entry name" value="Fido-like_dom_sf"/>
</dbReference>
<protein>
    <recommendedName>
        <fullName evidence="4">Fido domain-containing protein</fullName>
    </recommendedName>
</protein>
<dbReference type="Pfam" id="PF13784">
    <property type="entry name" value="Fic_N"/>
    <property type="match status" value="1"/>
</dbReference>
<proteinExistence type="predicted"/>
<feature type="domain" description="Fido" evidence="4">
    <location>
        <begin position="129"/>
        <end position="279"/>
    </location>
</feature>
<evidence type="ECO:0000256" key="2">
    <source>
        <dbReference type="PIRSR" id="PIRSR640198-1"/>
    </source>
</evidence>
<dbReference type="PANTHER" id="PTHR13504:SF38">
    <property type="entry name" value="FIDO DOMAIN-CONTAINING PROTEIN"/>
    <property type="match status" value="1"/>
</dbReference>
<sequence length="381" mass="44297">MHMIQREKTFFAGTYRQQYHYKSFSPSLINKPFTWCDEKITLLLEEAGRMLGELNAYSSLIPDVNFFIQMHVVKEATTSSRIEGTRTEIDEALLPEEEINPERRDDWEEVQNYIKAMNHTVSELNTLPLSLRLLKETHKILLSGVRGKHKRPGDIRISQNWIGGSSLQDAFFIPPHHNELPELLSDLEKFWHNQNLYIPYLIKIAMGHYQFETIHPFLDGNGRIGRLLITLQLVERKILRKPTLYLSDFFERNKGSYYDSLTLVRSSNDIEQWIKFFLSGVIETAKNGIMTFEKIITLRQDYEAKILTLGRRAKIAQELLKILFSSPIINANQIAENLNITFPSANALVKDFQRLGLFQEITGFARNRLFALSKYLGLFRP</sequence>
<dbReference type="OrthoDB" id="9813719at2"/>
<keyword evidence="6" id="KW-1185">Reference proteome</keyword>
<dbReference type="AlphaFoldDB" id="I3IHQ8"/>
<organism evidence="5 6">
    <name type="scientific">Candidatus Jettenia caeni</name>
    <dbReference type="NCBI Taxonomy" id="247490"/>
    <lineage>
        <taxon>Bacteria</taxon>
        <taxon>Pseudomonadati</taxon>
        <taxon>Planctomycetota</taxon>
        <taxon>Candidatus Brocadiia</taxon>
        <taxon>Candidatus Brocadiales</taxon>
        <taxon>Candidatus Brocadiaceae</taxon>
        <taxon>Candidatus Jettenia</taxon>
    </lineage>
</organism>
<reference evidence="5 6" key="1">
    <citation type="journal article" date="2012" name="FEBS Lett.">
        <title>Anammox organism KSU-1 expresses a NirK-type copper-containing nitrite reductase instead of a NirS-type with cytochrome cd1.</title>
        <authorList>
            <person name="Hira D."/>
            <person name="Toh H."/>
            <person name="Migita C.T."/>
            <person name="Okubo H."/>
            <person name="Nishiyama T."/>
            <person name="Hattori M."/>
            <person name="Furukawa K."/>
            <person name="Fujii T."/>
        </authorList>
    </citation>
    <scope>NUCLEOTIDE SEQUENCE [LARGE SCALE GENOMIC DNA]</scope>
</reference>
<dbReference type="PANTHER" id="PTHR13504">
    <property type="entry name" value="FIDO DOMAIN-CONTAINING PROTEIN DDB_G0283145"/>
    <property type="match status" value="1"/>
</dbReference>
<dbReference type="Pfam" id="PF02661">
    <property type="entry name" value="Fic"/>
    <property type="match status" value="1"/>
</dbReference>
<gene>
    <name evidence="5" type="ORF">KSU1_B0396</name>
</gene>
<keyword evidence="1" id="KW-0547">Nucleotide-binding</keyword>
<evidence type="ECO:0000313" key="6">
    <source>
        <dbReference type="Proteomes" id="UP000002985"/>
    </source>
</evidence>
<dbReference type="Gene3D" id="1.10.3290.10">
    <property type="entry name" value="Fido-like domain"/>
    <property type="match status" value="1"/>
</dbReference>